<proteinExistence type="predicted"/>
<organism evidence="2 3">
    <name type="scientific">Paraburkholderia phenoliruptrix</name>
    <dbReference type="NCBI Taxonomy" id="252970"/>
    <lineage>
        <taxon>Bacteria</taxon>
        <taxon>Pseudomonadati</taxon>
        <taxon>Pseudomonadota</taxon>
        <taxon>Betaproteobacteria</taxon>
        <taxon>Burkholderiales</taxon>
        <taxon>Burkholderiaceae</taxon>
        <taxon>Paraburkholderia</taxon>
    </lineage>
</organism>
<dbReference type="Pfam" id="PF11373">
    <property type="entry name" value="DUF3175"/>
    <property type="match status" value="1"/>
</dbReference>
<feature type="compositionally biased region" description="Low complexity" evidence="1">
    <location>
        <begin position="48"/>
        <end position="61"/>
    </location>
</feature>
<dbReference type="InterPro" id="IPR021513">
    <property type="entry name" value="Phage_RSL1_Orf186"/>
</dbReference>
<dbReference type="RefSeq" id="WP_035479032.1">
    <property type="nucleotide sequence ID" value="NZ_CADFGL010000015.1"/>
</dbReference>
<evidence type="ECO:0008006" key="4">
    <source>
        <dbReference type="Google" id="ProtNLM"/>
    </source>
</evidence>
<evidence type="ECO:0000256" key="1">
    <source>
        <dbReference type="SAM" id="MobiDB-lite"/>
    </source>
</evidence>
<name>A0A6J5CPB1_9BURK</name>
<feature type="compositionally biased region" description="Basic residues" evidence="1">
    <location>
        <begin position="26"/>
        <end position="47"/>
    </location>
</feature>
<evidence type="ECO:0000313" key="3">
    <source>
        <dbReference type="Proteomes" id="UP000494249"/>
    </source>
</evidence>
<feature type="region of interest" description="Disordered" evidence="1">
    <location>
        <begin position="1"/>
        <end position="79"/>
    </location>
</feature>
<dbReference type="EMBL" id="CADIKB010000065">
    <property type="protein sequence ID" value="CAB3740408.1"/>
    <property type="molecule type" value="Genomic_DNA"/>
</dbReference>
<dbReference type="Proteomes" id="UP000494249">
    <property type="component" value="Unassembled WGS sequence"/>
</dbReference>
<dbReference type="AlphaFoldDB" id="A0A6J5CPB1"/>
<evidence type="ECO:0000313" key="2">
    <source>
        <dbReference type="EMBL" id="CAB3740408.1"/>
    </source>
</evidence>
<accession>A0A6J5CPB1</accession>
<reference evidence="2 3" key="1">
    <citation type="submission" date="2020-04" db="EMBL/GenBank/DDBJ databases">
        <authorList>
            <person name="De Canck E."/>
        </authorList>
    </citation>
    <scope>NUCLEOTIDE SEQUENCE [LARGE SCALE GENOMIC DNA]</scope>
    <source>
        <strain evidence="2 3">LMG 22037</strain>
    </source>
</reference>
<feature type="region of interest" description="Disordered" evidence="1">
    <location>
        <begin position="93"/>
        <end position="112"/>
    </location>
</feature>
<protein>
    <recommendedName>
        <fullName evidence="4">DUF3175 domain-containing protein</fullName>
    </recommendedName>
</protein>
<gene>
    <name evidence="2" type="ORF">LMG22037_06382</name>
</gene>
<sequence>MAARKATGKATRSGASKAARPQARGKAGRPSRQRHAQAHAAQRRKASRASVGKNSGKSSGKSGRKWSHHVMETSDAMDLQPDIFKTGNAEEIAQSLKQSSTRSRRRKGTPFQSAMSMLNFYINRAGRNLPKTRRATLEQAKRKLREAFGRAP</sequence>